<dbReference type="KEGG" id="tatv:25779566"/>
<sequence length="894" mass="100915">MSAAQDVGHPQPSSSSLDSQNGHQGDVGNSYQYSELLSSGNIRLLRLLPHGDRYAPLQCQLFDYPMQELEDGPHMYEALSYVWGSSEKPYTIYINENSMDITANLHEVLVRLRDRMIERVLWIDAICIDQSNTAERGNQIRHMAEIYCKANRVIVWLGESTDDSDQVLKSIRTAADEEVPRSSESKVDGQAILTMLKRPWFRRIWVLQEIAAAQNIIIMCGSTRIDGYAFCLGLPSLLSYADIPDHIRSVTYLMRGSIFRPKYSLNMSGDVSLDIRPLGELIDMYHAHEATERHDKIFALLGMSSDNPTTGGLVPNYTISWDELMAQAVRFILGENVLIRTWAHLQAAVISAKGYVIGSVTSVRSTEGTYRNDRQILNIKTKDNTSLSWTVQATAKPIQVGDICCHLSGAAKPMIIRSCTDYFSVIMTGFMPPNYEAQSKSFDQSQEPTNTSQHEFLLIWDWDTSSEKTSDGKYDTWLSSRVPGDQPEESECQPDEQTRLWNAVMIMSDAGSNKSLVIDTLQEMKETYTKAFGEADARTLACISKLSLAYGRAGHIWEAEIEFWCMIWAKMDLQDGYQNVIRDLSSFGAMWKGHGQSYRATNLEKTADLLISLGSFPLTAEEVIEAIRAIYPELAISLVRRRLRHNRRVRQTVTEAEERARDMLKVNQHFARKSLDTENIEGLLMEAIEQGNVEATFLLLCQKEVEVAEDMVIKAIKKYDDSTAWCLLGREKGSIQITERVVIAAAIKSSESVLQYLLERHRDKVLITEEVVIAAVQNKERSVLNYLLERWGSEILITQKVAIAAAKNGYFPALKILLHEKGSEIEVTEDVVLAAAYNMEKTVLHMLLQERGDEIQITTAAIQAARRNGNTLALQYLLNKKREERERSLKDSSG</sequence>
<dbReference type="InterPro" id="IPR052895">
    <property type="entry name" value="HetReg/Transcr_Mod"/>
</dbReference>
<dbReference type="RefSeq" id="XP_013945340.1">
    <property type="nucleotide sequence ID" value="XM_014089865.1"/>
</dbReference>
<dbReference type="InterPro" id="IPR010730">
    <property type="entry name" value="HET"/>
</dbReference>
<dbReference type="OrthoDB" id="194358at2759"/>
<dbReference type="PANTHER" id="PTHR24148:SF78">
    <property type="entry name" value="HETEROKARYON INCOMPATIBILITY DOMAIN-CONTAINING PROTEIN"/>
    <property type="match status" value="1"/>
</dbReference>
<gene>
    <name evidence="3" type="ORF">TRIATDRAFT_282610</name>
</gene>
<dbReference type="GeneID" id="25779566"/>
<dbReference type="Pfam" id="PF06985">
    <property type="entry name" value="HET"/>
    <property type="match status" value="1"/>
</dbReference>
<dbReference type="Pfam" id="PF23397">
    <property type="entry name" value="DUF7104"/>
    <property type="match status" value="5"/>
</dbReference>
<dbReference type="InterPro" id="IPR055530">
    <property type="entry name" value="DUF7104"/>
</dbReference>
<reference evidence="3 4" key="1">
    <citation type="journal article" date="2011" name="Genome Biol.">
        <title>Comparative genome sequence analysis underscores mycoparasitism as the ancestral life style of Trichoderma.</title>
        <authorList>
            <person name="Kubicek C.P."/>
            <person name="Herrera-Estrella A."/>
            <person name="Seidl-Seiboth V."/>
            <person name="Martinez D.A."/>
            <person name="Druzhinina I.S."/>
            <person name="Thon M."/>
            <person name="Zeilinger S."/>
            <person name="Casas-Flores S."/>
            <person name="Horwitz B.A."/>
            <person name="Mukherjee P.K."/>
            <person name="Mukherjee M."/>
            <person name="Kredics L."/>
            <person name="Alcaraz L.D."/>
            <person name="Aerts A."/>
            <person name="Antal Z."/>
            <person name="Atanasova L."/>
            <person name="Cervantes-Badillo M.G."/>
            <person name="Challacombe J."/>
            <person name="Chertkov O."/>
            <person name="McCluskey K."/>
            <person name="Coulpier F."/>
            <person name="Deshpande N."/>
            <person name="von Doehren H."/>
            <person name="Ebbole D.J."/>
            <person name="Esquivel-Naranjo E.U."/>
            <person name="Fekete E."/>
            <person name="Flipphi M."/>
            <person name="Glaser F."/>
            <person name="Gomez-Rodriguez E.Y."/>
            <person name="Gruber S."/>
            <person name="Han C."/>
            <person name="Henrissat B."/>
            <person name="Hermosa R."/>
            <person name="Hernandez-Onate M."/>
            <person name="Karaffa L."/>
            <person name="Kosti I."/>
            <person name="Le Crom S."/>
            <person name="Lindquist E."/>
            <person name="Lucas S."/>
            <person name="Luebeck M."/>
            <person name="Luebeck P.S."/>
            <person name="Margeot A."/>
            <person name="Metz B."/>
            <person name="Misra M."/>
            <person name="Nevalainen H."/>
            <person name="Omann M."/>
            <person name="Packer N."/>
            <person name="Perrone G."/>
            <person name="Uresti-Rivera E.E."/>
            <person name="Salamov A."/>
            <person name="Schmoll M."/>
            <person name="Seiboth B."/>
            <person name="Shapiro H."/>
            <person name="Sukno S."/>
            <person name="Tamayo-Ramos J.A."/>
            <person name="Tisch D."/>
            <person name="Wiest A."/>
            <person name="Wilkinson H.H."/>
            <person name="Zhang M."/>
            <person name="Coutinho P.M."/>
            <person name="Kenerley C.M."/>
            <person name="Monte E."/>
            <person name="Baker S.E."/>
            <person name="Grigoriev I.V."/>
        </authorList>
    </citation>
    <scope>NUCLEOTIDE SEQUENCE [LARGE SCALE GENOMIC DNA]</scope>
    <source>
        <strain evidence="4">ATCC 20476 / IMI 206040</strain>
    </source>
</reference>
<dbReference type="Gene3D" id="1.20.5.340">
    <property type="match status" value="2"/>
</dbReference>
<evidence type="ECO:0000313" key="4">
    <source>
        <dbReference type="Proteomes" id="UP000005426"/>
    </source>
</evidence>
<evidence type="ECO:0000313" key="3">
    <source>
        <dbReference type="EMBL" id="EHK47130.1"/>
    </source>
</evidence>
<dbReference type="EMBL" id="ABDG02000021">
    <property type="protein sequence ID" value="EHK47130.1"/>
    <property type="molecule type" value="Genomic_DNA"/>
</dbReference>
<dbReference type="OMA" id="MRGSIFR"/>
<organism evidence="3 4">
    <name type="scientific">Hypocrea atroviridis (strain ATCC 20476 / IMI 206040)</name>
    <name type="common">Trichoderma atroviride</name>
    <dbReference type="NCBI Taxonomy" id="452589"/>
    <lineage>
        <taxon>Eukaryota</taxon>
        <taxon>Fungi</taxon>
        <taxon>Dikarya</taxon>
        <taxon>Ascomycota</taxon>
        <taxon>Pezizomycotina</taxon>
        <taxon>Sordariomycetes</taxon>
        <taxon>Hypocreomycetidae</taxon>
        <taxon>Hypocreales</taxon>
        <taxon>Hypocreaceae</taxon>
        <taxon>Trichoderma</taxon>
    </lineage>
</organism>
<dbReference type="PANTHER" id="PTHR24148">
    <property type="entry name" value="ANKYRIN REPEAT DOMAIN-CONTAINING PROTEIN 39 HOMOLOG-RELATED"/>
    <property type="match status" value="1"/>
</dbReference>
<dbReference type="eggNOG" id="KOG4177">
    <property type="taxonomic scope" value="Eukaryota"/>
</dbReference>
<feature type="domain" description="Heterokaryon incompatibility" evidence="2">
    <location>
        <begin position="76"/>
        <end position="209"/>
    </location>
</feature>
<name>G9NPX7_HYPAI</name>
<dbReference type="STRING" id="452589.G9NPX7"/>
<dbReference type="AlphaFoldDB" id="G9NPX7"/>
<feature type="compositionally biased region" description="Polar residues" evidence="1">
    <location>
        <begin position="11"/>
        <end position="30"/>
    </location>
</feature>
<feature type="region of interest" description="Disordered" evidence="1">
    <location>
        <begin position="1"/>
        <end position="30"/>
    </location>
</feature>
<accession>G9NPX7</accession>
<keyword evidence="4" id="KW-1185">Reference proteome</keyword>
<evidence type="ECO:0000256" key="1">
    <source>
        <dbReference type="SAM" id="MobiDB-lite"/>
    </source>
</evidence>
<comment type="caution">
    <text evidence="3">The sequence shown here is derived from an EMBL/GenBank/DDBJ whole genome shotgun (WGS) entry which is preliminary data.</text>
</comment>
<evidence type="ECO:0000259" key="2">
    <source>
        <dbReference type="Pfam" id="PF06985"/>
    </source>
</evidence>
<dbReference type="Proteomes" id="UP000005426">
    <property type="component" value="Unassembled WGS sequence"/>
</dbReference>
<proteinExistence type="predicted"/>
<protein>
    <recommendedName>
        <fullName evidence="2">Heterokaryon incompatibility domain-containing protein</fullName>
    </recommendedName>
</protein>
<dbReference type="HOGENOM" id="CLU_004184_9_2_1"/>